<dbReference type="GO" id="GO:0055085">
    <property type="term" value="P:transmembrane transport"/>
    <property type="evidence" value="ECO:0007669"/>
    <property type="project" value="UniProtKB-ARBA"/>
</dbReference>
<accession>A0A212IX90</accession>
<evidence type="ECO:0000259" key="5">
    <source>
        <dbReference type="PROSITE" id="PS50893"/>
    </source>
</evidence>
<dbReference type="PROSITE" id="PS50893">
    <property type="entry name" value="ABC_TRANSPORTER_2"/>
    <property type="match status" value="1"/>
</dbReference>
<dbReference type="Gene3D" id="3.40.50.300">
    <property type="entry name" value="P-loop containing nucleotide triphosphate hydrolases"/>
    <property type="match status" value="1"/>
</dbReference>
<dbReference type="GO" id="GO:0016887">
    <property type="term" value="F:ATP hydrolysis activity"/>
    <property type="evidence" value="ECO:0007669"/>
    <property type="project" value="InterPro"/>
</dbReference>
<dbReference type="EMBL" id="FLUN01000001">
    <property type="protein sequence ID" value="SBV91525.1"/>
    <property type="molecule type" value="Genomic_DNA"/>
</dbReference>
<reference evidence="6" key="1">
    <citation type="submission" date="2016-04" db="EMBL/GenBank/DDBJ databases">
        <authorList>
            <person name="Evans L.H."/>
            <person name="Alamgir A."/>
            <person name="Owens N."/>
            <person name="Weber N.D."/>
            <person name="Virtaneva K."/>
            <person name="Barbian K."/>
            <person name="Babar A."/>
            <person name="Rosenke K."/>
        </authorList>
    </citation>
    <scope>NUCLEOTIDE SEQUENCE</scope>
    <source>
        <strain evidence="6">86</strain>
    </source>
</reference>
<feature type="domain" description="ABC transporter" evidence="5">
    <location>
        <begin position="9"/>
        <end position="263"/>
    </location>
</feature>
<dbReference type="InterPro" id="IPR017871">
    <property type="entry name" value="ABC_transporter-like_CS"/>
</dbReference>
<dbReference type="NCBIfam" id="TIGR01727">
    <property type="entry name" value="oligo_HPY"/>
    <property type="match status" value="1"/>
</dbReference>
<evidence type="ECO:0000256" key="1">
    <source>
        <dbReference type="ARBA" id="ARBA00005417"/>
    </source>
</evidence>
<dbReference type="GO" id="GO:0005524">
    <property type="term" value="F:ATP binding"/>
    <property type="evidence" value="ECO:0007669"/>
    <property type="project" value="UniProtKB-KW"/>
</dbReference>
<dbReference type="InterPro" id="IPR013563">
    <property type="entry name" value="Oligopep_ABC_C"/>
</dbReference>
<dbReference type="InterPro" id="IPR027417">
    <property type="entry name" value="P-loop_NTPase"/>
</dbReference>
<organism evidence="6">
    <name type="scientific">uncultured Eubacteriales bacterium</name>
    <dbReference type="NCBI Taxonomy" id="172733"/>
    <lineage>
        <taxon>Bacteria</taxon>
        <taxon>Bacillati</taxon>
        <taxon>Bacillota</taxon>
        <taxon>Clostridia</taxon>
        <taxon>Eubacteriales</taxon>
        <taxon>environmental samples</taxon>
    </lineage>
</organism>
<dbReference type="Pfam" id="PF08352">
    <property type="entry name" value="oligo_HPY"/>
    <property type="match status" value="1"/>
</dbReference>
<evidence type="ECO:0000256" key="4">
    <source>
        <dbReference type="ARBA" id="ARBA00022840"/>
    </source>
</evidence>
<evidence type="ECO:0000256" key="2">
    <source>
        <dbReference type="ARBA" id="ARBA00022448"/>
    </source>
</evidence>
<protein>
    <submittedName>
        <fullName evidence="6">Dipeptide transporter ATP-binding component of ABC superfamily</fullName>
    </submittedName>
</protein>
<sequence>MSGQQEKLLEVEGLCKWFPQKQGPVDVVLRRQRQYLKAVDGVSFHILKGENLGLVGESGCGKSTLARSLIRLYEPSEGKILLGGEDITHLKGEALRRQRPRMQMIFQDPYSSLNPRMSVYDTLAEVLKVHRMVPDSHIRERVKELLEMSGLTMDIADRFPGEFSGGQRQRIGIARSLALEPDFIIADEPVSALDVSIQAQIINLLSRLQRELGLTVLFISHDLRVVRHVTHRVMVMYLGSNVEVGNTEAVFDRPYHPYTQVLTQAAPRLDPTDRKREYAIEGEPPSPIQVPSGCKFHPRCPRCQETCRTREPKLRELAPGRFCACHYPLP</sequence>
<proteinExistence type="inferred from homology"/>
<keyword evidence="3" id="KW-0547">Nucleotide-binding</keyword>
<dbReference type="SUPFAM" id="SSF52540">
    <property type="entry name" value="P-loop containing nucleoside triphosphate hydrolases"/>
    <property type="match status" value="1"/>
</dbReference>
<dbReference type="InterPro" id="IPR003593">
    <property type="entry name" value="AAA+_ATPase"/>
</dbReference>
<dbReference type="PANTHER" id="PTHR43776">
    <property type="entry name" value="TRANSPORT ATP-BINDING PROTEIN"/>
    <property type="match status" value="1"/>
</dbReference>
<dbReference type="FunFam" id="3.40.50.300:FF:000016">
    <property type="entry name" value="Oligopeptide ABC transporter ATP-binding component"/>
    <property type="match status" value="1"/>
</dbReference>
<dbReference type="GO" id="GO:0015833">
    <property type="term" value="P:peptide transport"/>
    <property type="evidence" value="ECO:0007669"/>
    <property type="project" value="InterPro"/>
</dbReference>
<evidence type="ECO:0000313" key="6">
    <source>
        <dbReference type="EMBL" id="SBV91525.1"/>
    </source>
</evidence>
<comment type="similarity">
    <text evidence="1">Belongs to the ABC transporter superfamily.</text>
</comment>
<dbReference type="PROSITE" id="PS00211">
    <property type="entry name" value="ABC_TRANSPORTER_1"/>
    <property type="match status" value="1"/>
</dbReference>
<dbReference type="PANTHER" id="PTHR43776:SF7">
    <property type="entry name" value="D,D-DIPEPTIDE TRANSPORT ATP-BINDING PROTEIN DDPF-RELATED"/>
    <property type="match status" value="1"/>
</dbReference>
<dbReference type="InterPro" id="IPR003439">
    <property type="entry name" value="ABC_transporter-like_ATP-bd"/>
</dbReference>
<keyword evidence="2" id="KW-0813">Transport</keyword>
<keyword evidence="4 6" id="KW-0067">ATP-binding</keyword>
<dbReference type="Pfam" id="PF00005">
    <property type="entry name" value="ABC_tran"/>
    <property type="match status" value="1"/>
</dbReference>
<gene>
    <name evidence="6" type="primary">dppF</name>
    <name evidence="6" type="ORF">KL86CLO1_10132</name>
</gene>
<dbReference type="CDD" id="cd03257">
    <property type="entry name" value="ABC_NikE_OppD_transporters"/>
    <property type="match status" value="1"/>
</dbReference>
<dbReference type="SMART" id="SM00382">
    <property type="entry name" value="AAA"/>
    <property type="match status" value="1"/>
</dbReference>
<name>A0A212IX90_9FIRM</name>
<evidence type="ECO:0000256" key="3">
    <source>
        <dbReference type="ARBA" id="ARBA00022741"/>
    </source>
</evidence>
<dbReference type="AlphaFoldDB" id="A0A212IX90"/>
<dbReference type="InterPro" id="IPR050319">
    <property type="entry name" value="ABC_transp_ATP-bind"/>
</dbReference>